<comment type="caution">
    <text evidence="1">The sequence shown here is derived from an EMBL/GenBank/DDBJ whole genome shotgun (WGS) entry which is preliminary data.</text>
</comment>
<accession>A0A7C2WGV8</accession>
<proteinExistence type="predicted"/>
<evidence type="ECO:0000313" key="1">
    <source>
        <dbReference type="EMBL" id="HEX70306.1"/>
    </source>
</evidence>
<reference evidence="1" key="1">
    <citation type="journal article" date="2020" name="mSystems">
        <title>Genome- and Community-Level Interaction Insights into Carbon Utilization and Element Cycling Functions of Hydrothermarchaeota in Hydrothermal Sediment.</title>
        <authorList>
            <person name="Zhou Z."/>
            <person name="Liu Y."/>
            <person name="Xu W."/>
            <person name="Pan J."/>
            <person name="Luo Z.H."/>
            <person name="Li M."/>
        </authorList>
    </citation>
    <scope>NUCLEOTIDE SEQUENCE [LARGE SCALE GENOMIC DNA]</scope>
    <source>
        <strain evidence="1">SpSt-192</strain>
    </source>
</reference>
<organism evidence="1">
    <name type="scientific">Thermorudis sp</name>
    <dbReference type="NCBI Taxonomy" id="1969470"/>
    <lineage>
        <taxon>Bacteria</taxon>
        <taxon>Pseudomonadati</taxon>
        <taxon>Thermomicrobiota</taxon>
        <taxon>Thermomicrobia</taxon>
        <taxon>Thermomicrobia incertae sedis</taxon>
        <taxon>Thermorudis</taxon>
    </lineage>
</organism>
<name>A0A7C2WGV8_9BACT</name>
<sequence>MEDRPRALCAAPAGCAFLLVLREAGVPQSQAPEPALCHAASAIAISALTVWRADHNRALRAVLAEGPQLVTMARAILAQPRAKWWFGPLDRTSQLWISRRGQPPVPEQLVVPCTAPDAWERYAQKPASGLFTSTLIGGSSAVLAALALGAGDYQVPLPRTLDRLVASPSARVFEVTGPEDWHRLCTSYPAGGEDGRLVPHWSRVAQDWDAVHLTFGGLLASEQVRVETREGWTELWGWDFEQTVWLRWCFTDVTRLPDLHAFPKPPVALRLPSQIRGSPPA</sequence>
<gene>
    <name evidence="1" type="ORF">ENP13_03575</name>
</gene>
<dbReference type="AlphaFoldDB" id="A0A7C2WGV8"/>
<protein>
    <submittedName>
        <fullName evidence="1">Uncharacterized protein</fullName>
    </submittedName>
</protein>
<dbReference type="EMBL" id="DSID01000280">
    <property type="protein sequence ID" value="HEX70306.1"/>
    <property type="molecule type" value="Genomic_DNA"/>
</dbReference>